<feature type="non-terminal residue" evidence="1">
    <location>
        <position position="1"/>
    </location>
</feature>
<dbReference type="Gene3D" id="3.40.50.2300">
    <property type="match status" value="2"/>
</dbReference>
<reference evidence="1" key="1">
    <citation type="journal article" date="2014" name="Front. Microbiol.">
        <title>High frequency of phylogenetically diverse reductive dehalogenase-homologous genes in deep subseafloor sedimentary metagenomes.</title>
        <authorList>
            <person name="Kawai M."/>
            <person name="Futagami T."/>
            <person name="Toyoda A."/>
            <person name="Takaki Y."/>
            <person name="Nishi S."/>
            <person name="Hori S."/>
            <person name="Arai W."/>
            <person name="Tsubouchi T."/>
            <person name="Morono Y."/>
            <person name="Uchiyama I."/>
            <person name="Ito T."/>
            <person name="Fujiyama A."/>
            <person name="Inagaki F."/>
            <person name="Takami H."/>
        </authorList>
    </citation>
    <scope>NUCLEOTIDE SEQUENCE</scope>
    <source>
        <strain evidence="1">Expedition CK06-06</strain>
    </source>
</reference>
<evidence type="ECO:0000313" key="1">
    <source>
        <dbReference type="EMBL" id="GAH80835.1"/>
    </source>
</evidence>
<name>X1JH33_9ZZZZ</name>
<dbReference type="EMBL" id="BARU01043391">
    <property type="protein sequence ID" value="GAH80835.1"/>
    <property type="molecule type" value="Genomic_DNA"/>
</dbReference>
<dbReference type="InterPro" id="IPR028082">
    <property type="entry name" value="Peripla_BP_I"/>
</dbReference>
<dbReference type="AlphaFoldDB" id="X1JH33"/>
<dbReference type="SUPFAM" id="SSF53822">
    <property type="entry name" value="Periplasmic binding protein-like I"/>
    <property type="match status" value="1"/>
</dbReference>
<comment type="caution">
    <text evidence="1">The sequence shown here is derived from an EMBL/GenBank/DDBJ whole genome shotgun (WGS) entry which is preliminary data.</text>
</comment>
<protein>
    <submittedName>
        <fullName evidence="1">Uncharacterized protein</fullName>
    </submittedName>
</protein>
<feature type="non-terminal residue" evidence="1">
    <location>
        <position position="191"/>
    </location>
</feature>
<proteinExistence type="predicted"/>
<organism evidence="1">
    <name type="scientific">marine sediment metagenome</name>
    <dbReference type="NCBI Taxonomy" id="412755"/>
    <lineage>
        <taxon>unclassified sequences</taxon>
        <taxon>metagenomes</taxon>
        <taxon>ecological metagenomes</taxon>
    </lineage>
</organism>
<sequence length="191" mass="21967">IEAAEPDLLFSCHYTDDAIILYQEMMDRQTYFPYGVFSWGGGVEDSRFYEALPQAAYEYGFSYETGDPLPQRRHYYNWVNDEVKAKMGQDWEDYSVGTAYTAIWIVKEGLERMVPPGWTSVHGKEAFVGFEVKGFSLDLFEFRSNLQYALANAIITRGDTMKLQLPDATVFLPALQVMRANRIEFDETGQN</sequence>
<gene>
    <name evidence="1" type="ORF">S03H2_66454</name>
</gene>
<accession>X1JH33</accession>